<evidence type="ECO:0000313" key="1">
    <source>
        <dbReference type="EMBL" id="QCS42649.1"/>
    </source>
</evidence>
<protein>
    <submittedName>
        <fullName evidence="1">Uncharacterized protein</fullName>
    </submittedName>
</protein>
<reference evidence="2" key="1">
    <citation type="submission" date="2019-05" db="EMBL/GenBank/DDBJ databases">
        <title>Genome sequence and methylation pattern of the halophilic Archaeon Natrinema versiforme BOL5-4.</title>
        <authorList>
            <person name="DasSarma P."/>
            <person name="Anton B.P."/>
            <person name="DasSarma S.L."/>
            <person name="Martinez F.L."/>
            <person name="Guzman D."/>
            <person name="Roberts R.J."/>
            <person name="DasSarma S."/>
        </authorList>
    </citation>
    <scope>NUCLEOTIDE SEQUENCE [LARGE SCALE GENOMIC DNA]</scope>
    <source>
        <strain evidence="2">BOL5-4</strain>
    </source>
</reference>
<dbReference type="EMBL" id="CP040330">
    <property type="protein sequence ID" value="QCS42649.1"/>
    <property type="molecule type" value="Genomic_DNA"/>
</dbReference>
<dbReference type="Proteomes" id="UP000302218">
    <property type="component" value="Chromosome"/>
</dbReference>
<dbReference type="AlphaFoldDB" id="A0A4P8WH29"/>
<dbReference type="KEGG" id="nvr:FEJ81_09870"/>
<organism evidence="1 2">
    <name type="scientific">Natrinema versiforme</name>
    <dbReference type="NCBI Taxonomy" id="88724"/>
    <lineage>
        <taxon>Archaea</taxon>
        <taxon>Methanobacteriati</taxon>
        <taxon>Methanobacteriota</taxon>
        <taxon>Stenosarchaea group</taxon>
        <taxon>Halobacteria</taxon>
        <taxon>Halobacteriales</taxon>
        <taxon>Natrialbaceae</taxon>
        <taxon>Natrinema</taxon>
    </lineage>
</organism>
<accession>A0A4P8WH29</accession>
<sequence length="66" mass="7698">MRYIHDGELRNQMIDPPVLFMFDEAATAGTGRTNTTLKTALLKQRKTESTPLLIGHRPSRWRWTDR</sequence>
<name>A0A4P8WH29_9EURY</name>
<gene>
    <name evidence="1" type="ORF">FEJ81_09870</name>
</gene>
<proteinExistence type="predicted"/>
<evidence type="ECO:0000313" key="2">
    <source>
        <dbReference type="Proteomes" id="UP000302218"/>
    </source>
</evidence>